<evidence type="ECO:0000259" key="2">
    <source>
        <dbReference type="Pfam" id="PF13847"/>
    </source>
</evidence>
<dbReference type="GO" id="GO:0008168">
    <property type="term" value="F:methyltransferase activity"/>
    <property type="evidence" value="ECO:0007669"/>
    <property type="project" value="UniProtKB-KW"/>
</dbReference>
<dbReference type="Pfam" id="PF13847">
    <property type="entry name" value="Methyltransf_31"/>
    <property type="match status" value="1"/>
</dbReference>
<dbReference type="InterPro" id="IPR025714">
    <property type="entry name" value="Methyltranfer_dom"/>
</dbReference>
<dbReference type="PANTHER" id="PTHR45128">
    <property type="entry name" value="METHYLTRANSFERASE TYPE 11"/>
    <property type="match status" value="1"/>
</dbReference>
<dbReference type="SUPFAM" id="SSF53335">
    <property type="entry name" value="S-adenosyl-L-methionine-dependent methyltransferases"/>
    <property type="match status" value="1"/>
</dbReference>
<dbReference type="PANTHER" id="PTHR45128:SF1">
    <property type="entry name" value="S-ADENOSYLMETHIONINE-DEPENDENT METHYLTRANSFERASE RV2258C"/>
    <property type="match status" value="1"/>
</dbReference>
<proteinExistence type="predicted"/>
<reference evidence="4" key="1">
    <citation type="journal article" date="2019" name="Int. J. Syst. Evol. Microbiol.">
        <title>The Global Catalogue of Microorganisms (GCM) 10K type strain sequencing project: providing services to taxonomists for standard genome sequencing and annotation.</title>
        <authorList>
            <consortium name="The Broad Institute Genomics Platform"/>
            <consortium name="The Broad Institute Genome Sequencing Center for Infectious Disease"/>
            <person name="Wu L."/>
            <person name="Ma J."/>
        </authorList>
    </citation>
    <scope>NUCLEOTIDE SEQUENCE [LARGE SCALE GENOMIC DNA]</scope>
    <source>
        <strain evidence="4">JCM 17543</strain>
    </source>
</reference>
<sequence length="508" mass="55752">MPDRYHGYNASVGYTAHFFPEMAPDLLDFCIREQRFEPQRSSERSYRYLDLGCGQGFHLCLLAAANPEAEFVGVDFQDDHIAHGRELANAGGLANVRFLQADFLDLAAAWPAELGTFDYVALQGILSWISPQLRDAVFQCVAHASGPGTLSVFGYNSQPGWLSVTPFQHIANQFGKTANPETALRGAITMFQRLRQLKAPLLEQLPRFKGHLDTITTKSTSYLAHEYLTDNWTALWHSSVARDLESVSLTYLGTASIAETMLPYSLAPELRDIILQQPPGPLRQDVQDIVIDQSFRRDIFCRDPRPSDSASARVGATPIYLFSPPVDGELVRFTTKFGELTISYAGIADILAAVADGPKSFAELVALENPVRPHTRSILLSMLHSGILVVGKDASASAKTAQRFNGAIARSAAAGITYEYVAAAALGSGIPVSELELLLLDTWLSSDGEIDQAALVHGVANRLRALGRQLHFRGNTIADDQLESQIAHLGQMFFERALPLWRRLGVLE</sequence>
<accession>A0ABP7LN83</accession>
<dbReference type="InterPro" id="IPR029063">
    <property type="entry name" value="SAM-dependent_MTases_sf"/>
</dbReference>
<dbReference type="CDD" id="cd02440">
    <property type="entry name" value="AdoMet_MTases"/>
    <property type="match status" value="1"/>
</dbReference>
<dbReference type="EMBL" id="BAABBM010000001">
    <property type="protein sequence ID" value="GAA3902160.1"/>
    <property type="molecule type" value="Genomic_DNA"/>
</dbReference>
<protein>
    <submittedName>
        <fullName evidence="3">Class I SAM-dependent methyltransferase</fullName>
    </submittedName>
</protein>
<comment type="caution">
    <text evidence="3">The sequence shown here is derived from an EMBL/GenBank/DDBJ whole genome shotgun (WGS) entry which is preliminary data.</text>
</comment>
<keyword evidence="4" id="KW-1185">Reference proteome</keyword>
<name>A0ABP7LN83_9SPHN</name>
<feature type="domain" description="Methyltransferase" evidence="2">
    <location>
        <begin position="44"/>
        <end position="129"/>
    </location>
</feature>
<dbReference type="Pfam" id="PF10119">
    <property type="entry name" value="MethyTransf_Reg"/>
    <property type="match status" value="1"/>
</dbReference>
<dbReference type="Proteomes" id="UP001500827">
    <property type="component" value="Unassembled WGS sequence"/>
</dbReference>
<keyword evidence="3" id="KW-0489">Methyltransferase</keyword>
<dbReference type="Gene3D" id="3.40.50.150">
    <property type="entry name" value="Vaccinia Virus protein VP39"/>
    <property type="match status" value="1"/>
</dbReference>
<evidence type="ECO:0000259" key="1">
    <source>
        <dbReference type="Pfam" id="PF10119"/>
    </source>
</evidence>
<dbReference type="InterPro" id="IPR018773">
    <property type="entry name" value="MeTrfase_reg_dom_prd"/>
</dbReference>
<feature type="domain" description="Methyltransferase regulatory" evidence="1">
    <location>
        <begin position="220"/>
        <end position="302"/>
    </location>
</feature>
<dbReference type="RefSeq" id="WP_344699649.1">
    <property type="nucleotide sequence ID" value="NZ_BAABBM010000001.1"/>
</dbReference>
<evidence type="ECO:0000313" key="3">
    <source>
        <dbReference type="EMBL" id="GAA3902160.1"/>
    </source>
</evidence>
<keyword evidence="3" id="KW-0808">Transferase</keyword>
<organism evidence="3 4">
    <name type="scientific">Sphingomonas limnosediminicola</name>
    <dbReference type="NCBI Taxonomy" id="940133"/>
    <lineage>
        <taxon>Bacteria</taxon>
        <taxon>Pseudomonadati</taxon>
        <taxon>Pseudomonadota</taxon>
        <taxon>Alphaproteobacteria</taxon>
        <taxon>Sphingomonadales</taxon>
        <taxon>Sphingomonadaceae</taxon>
        <taxon>Sphingomonas</taxon>
    </lineage>
</organism>
<gene>
    <name evidence="3" type="ORF">GCM10022276_21090</name>
</gene>
<dbReference type="GO" id="GO:0032259">
    <property type="term" value="P:methylation"/>
    <property type="evidence" value="ECO:0007669"/>
    <property type="project" value="UniProtKB-KW"/>
</dbReference>
<evidence type="ECO:0000313" key="4">
    <source>
        <dbReference type="Proteomes" id="UP001500827"/>
    </source>
</evidence>
<dbReference type="InterPro" id="IPR053173">
    <property type="entry name" value="SAM-binding_MTase"/>
</dbReference>